<feature type="domain" description="GH15-like" evidence="1">
    <location>
        <begin position="220"/>
        <end position="583"/>
    </location>
</feature>
<dbReference type="Pfam" id="PF19291">
    <property type="entry name" value="TREH_N"/>
    <property type="match status" value="1"/>
</dbReference>
<sequence length="600" mass="67062">MSARIEDYAMLGDCRSAALVARDGSIDWLCLPRFDSDALFAALLGTRDHGRWLLAPAAATRSRRRYRDGSLILETHHETDTGVVEVIDFMVASHNGHDHSHLVRRVRGLRGRVRMRSELVVRFGYGRRVPWVTRIDGGICAVAGPDQIVVRTPVALHGHDLNTEAAFEVAEGETVSFVLSHGASHLELPPAIDAEDAFARTERFWMEWSGRCTRAGRWSELVRRSLVVLKGLSYLPTGAIVAAPTASLPERIGGNRNWDYRYCWLRDSTFVLVALINAGYRDEAIAFRDWLKRAVAGTPGQLQALYGVAGERRLAEWDAHWLPGYENSRPVNIGNAAAEQFQLDVYGELIATLELAERKGMAPARHGYDLERAFLRELEKRWREPDEGIWEVRGGRRHFTHSKVLSWLAFDRASRNPAAAFANAERARWATLAREVHADILANAVHADGHFVQSYGSDRLDAALLVIPLVGFLPPDDPRVVNTVAAIEQRLTVDGMVERYRADTHARDGLPPGEGTFLACSFWLVECLVMMDRLEDAEALFERLAGLCNDVGLLAEEYDPRGRRMLGNFPQGYSHVALVNAAYRLEHARAQRASSKEVHG</sequence>
<dbReference type="SUPFAM" id="SSF48208">
    <property type="entry name" value="Six-hairpin glycosidases"/>
    <property type="match status" value="1"/>
</dbReference>
<dbReference type="AlphaFoldDB" id="A0A8J8AZ07"/>
<evidence type="ECO:0000313" key="4">
    <source>
        <dbReference type="EMBL" id="MBS7456154.1"/>
    </source>
</evidence>
<feature type="domain" description="Trehalase-like N-terminal" evidence="2">
    <location>
        <begin position="3"/>
        <end position="187"/>
    </location>
</feature>
<dbReference type="Proteomes" id="UP000675747">
    <property type="component" value="Unassembled WGS sequence"/>
</dbReference>
<reference evidence="4 5" key="1">
    <citation type="journal article" date="2021" name="Microbiol. Resour. Announc.">
        <title>Draft Genome Sequence of Coralloluteibacterium stylophorae LMG 29479T.</title>
        <authorList>
            <person name="Karlyshev A.V."/>
            <person name="Kudryashova E.B."/>
            <person name="Ariskina E.V."/>
            <person name="Conroy A.P."/>
            <person name="Abidueva E.Y."/>
        </authorList>
    </citation>
    <scope>NUCLEOTIDE SEQUENCE [LARGE SCALE GENOMIC DNA]</scope>
    <source>
        <strain evidence="4 5">LMG 29479</strain>
    </source>
</reference>
<accession>A0A8J8AZ07</accession>
<evidence type="ECO:0000259" key="2">
    <source>
        <dbReference type="Pfam" id="PF19291"/>
    </source>
</evidence>
<protein>
    <submittedName>
        <fullName evidence="3">Glycoside hydrolase family 15 protein</fullName>
    </submittedName>
</protein>
<proteinExistence type="predicted"/>
<dbReference type="GO" id="GO:0005975">
    <property type="term" value="P:carbohydrate metabolic process"/>
    <property type="evidence" value="ECO:0007669"/>
    <property type="project" value="InterPro"/>
</dbReference>
<name>A0A8J8AZ07_9GAMM</name>
<dbReference type="InterPro" id="IPR012341">
    <property type="entry name" value="6hp_glycosidase-like_sf"/>
</dbReference>
<organism evidence="3">
    <name type="scientific">Coralloluteibacterium stylophorae</name>
    <dbReference type="NCBI Taxonomy" id="1776034"/>
    <lineage>
        <taxon>Bacteria</taxon>
        <taxon>Pseudomonadati</taxon>
        <taxon>Pseudomonadota</taxon>
        <taxon>Gammaproteobacteria</taxon>
        <taxon>Lysobacterales</taxon>
        <taxon>Lysobacteraceae</taxon>
        <taxon>Coralloluteibacterium</taxon>
    </lineage>
</organism>
<dbReference type="Pfam" id="PF00723">
    <property type="entry name" value="Glyco_hydro_15"/>
    <property type="match status" value="1"/>
</dbReference>
<dbReference type="RefSeq" id="WP_211927849.1">
    <property type="nucleotide sequence ID" value="NZ_JAGQFT020000002.1"/>
</dbReference>
<comment type="caution">
    <text evidence="3">The sequence shown here is derived from an EMBL/GenBank/DDBJ whole genome shotgun (WGS) entry which is preliminary data.</text>
</comment>
<dbReference type="GO" id="GO:0004553">
    <property type="term" value="F:hydrolase activity, hydrolyzing O-glycosyl compounds"/>
    <property type="evidence" value="ECO:0007669"/>
    <property type="project" value="TreeGrafter"/>
</dbReference>
<dbReference type="InterPro" id="IPR008928">
    <property type="entry name" value="6-hairpin_glycosidase_sf"/>
</dbReference>
<evidence type="ECO:0000313" key="3">
    <source>
        <dbReference type="EMBL" id="MBR0563977.1"/>
    </source>
</evidence>
<keyword evidence="5" id="KW-1185">Reference proteome</keyword>
<dbReference type="PANTHER" id="PTHR31616:SF0">
    <property type="entry name" value="GLUCAN 1,4-ALPHA-GLUCOSIDASE"/>
    <property type="match status" value="1"/>
</dbReference>
<evidence type="ECO:0000313" key="5">
    <source>
        <dbReference type="Proteomes" id="UP000675747"/>
    </source>
</evidence>
<dbReference type="InterPro" id="IPR011613">
    <property type="entry name" value="GH15-like"/>
</dbReference>
<dbReference type="Gene3D" id="1.50.10.10">
    <property type="match status" value="1"/>
</dbReference>
<gene>
    <name evidence="4" type="ORF">KB893_003265</name>
    <name evidence="3" type="ORF">KB893_15895</name>
</gene>
<dbReference type="EMBL" id="JAGQFT010000212">
    <property type="protein sequence ID" value="MBR0563977.1"/>
    <property type="molecule type" value="Genomic_DNA"/>
</dbReference>
<evidence type="ECO:0000259" key="1">
    <source>
        <dbReference type="Pfam" id="PF00723"/>
    </source>
</evidence>
<dbReference type="EMBL" id="JAGQFT020000002">
    <property type="protein sequence ID" value="MBS7456154.1"/>
    <property type="molecule type" value="Genomic_DNA"/>
</dbReference>
<keyword evidence="3" id="KW-0378">Hydrolase</keyword>
<reference evidence="3" key="2">
    <citation type="submission" date="2021-04" db="EMBL/GenBank/DDBJ databases">
        <authorList>
            <person name="Karlyshev A.V."/>
        </authorList>
    </citation>
    <scope>NUCLEOTIDE SEQUENCE</scope>
    <source>
        <strain evidence="3">LMG 29479</strain>
    </source>
</reference>
<dbReference type="InterPro" id="IPR045582">
    <property type="entry name" value="Trehalase-like_N"/>
</dbReference>
<dbReference type="PANTHER" id="PTHR31616">
    <property type="entry name" value="TREHALASE"/>
    <property type="match status" value="1"/>
</dbReference>